<dbReference type="GeneID" id="68099455"/>
<organism evidence="2 3">
    <name type="scientific">Naegleria lovaniensis</name>
    <name type="common">Amoeba</name>
    <dbReference type="NCBI Taxonomy" id="51637"/>
    <lineage>
        <taxon>Eukaryota</taxon>
        <taxon>Discoba</taxon>
        <taxon>Heterolobosea</taxon>
        <taxon>Tetramitia</taxon>
        <taxon>Eutetramitia</taxon>
        <taxon>Vahlkampfiidae</taxon>
        <taxon>Naegleria</taxon>
    </lineage>
</organism>
<dbReference type="Proteomes" id="UP000816034">
    <property type="component" value="Unassembled WGS sequence"/>
</dbReference>
<feature type="chain" id="PRO_5041699993" evidence="1">
    <location>
        <begin position="35"/>
        <end position="335"/>
    </location>
</feature>
<evidence type="ECO:0000256" key="1">
    <source>
        <dbReference type="SAM" id="SignalP"/>
    </source>
</evidence>
<dbReference type="RefSeq" id="XP_044555364.1">
    <property type="nucleotide sequence ID" value="XM_044696925.1"/>
</dbReference>
<accession>A0AA88GYT7</accession>
<dbReference type="EMBL" id="PYSW02000002">
    <property type="protein sequence ID" value="KAG2393470.1"/>
    <property type="molecule type" value="Genomic_DNA"/>
</dbReference>
<evidence type="ECO:0000313" key="3">
    <source>
        <dbReference type="Proteomes" id="UP000816034"/>
    </source>
</evidence>
<keyword evidence="3" id="KW-1185">Reference proteome</keyword>
<sequence>MRLMIDLTSNKHMIMLFHIMLILLLFSVTQHCLSLGICPGTSSPNDGYKYCGRFSSEQLKTSLILREQQQQQYESSTSTSTNSCLTLPTIDEEENSKLILNNFFNITTNDLSKYLNSTICKVRWSDDAVITYQLEICALDIYSKTFYVISDGYNVHRFANLSELENITPKYFVNHEMVTSQTSAFEDQIFIISGPNYVLNMKNDIISTSSRHSCNIFMDPIFHFNIISVGEDDLDGPGVILKNVQSGLCITVYSQLRFYFKGEPCSNALTATGAQLISDTHANSMHDKNSFGLDLYSFHHFLIMITIYNQFLSQPLYFLHLISNLNLFNNYISFQ</sequence>
<keyword evidence="1" id="KW-0732">Signal</keyword>
<dbReference type="AlphaFoldDB" id="A0AA88GYT7"/>
<evidence type="ECO:0000313" key="2">
    <source>
        <dbReference type="EMBL" id="KAG2393470.1"/>
    </source>
</evidence>
<reference evidence="2 3" key="1">
    <citation type="journal article" date="2018" name="BMC Genomics">
        <title>The genome of Naegleria lovaniensis, the basis for a comparative approach to unravel pathogenicity factors of the human pathogenic amoeba N. fowleri.</title>
        <authorList>
            <person name="Liechti N."/>
            <person name="Schurch N."/>
            <person name="Bruggmann R."/>
            <person name="Wittwer M."/>
        </authorList>
    </citation>
    <scope>NUCLEOTIDE SEQUENCE [LARGE SCALE GENOMIC DNA]</scope>
    <source>
        <strain evidence="2 3">ATCC 30569</strain>
    </source>
</reference>
<name>A0AA88GYT7_NAELO</name>
<protein>
    <submittedName>
        <fullName evidence="2">Uncharacterized protein</fullName>
    </submittedName>
</protein>
<feature type="signal peptide" evidence="1">
    <location>
        <begin position="1"/>
        <end position="34"/>
    </location>
</feature>
<comment type="caution">
    <text evidence="2">The sequence shown here is derived from an EMBL/GenBank/DDBJ whole genome shotgun (WGS) entry which is preliminary data.</text>
</comment>
<gene>
    <name evidence="2" type="ORF">C9374_007001</name>
</gene>
<proteinExistence type="predicted"/>